<protein>
    <submittedName>
        <fullName evidence="1">Uncharacterized protein</fullName>
    </submittedName>
</protein>
<dbReference type="Gene3D" id="1.25.40.520">
    <property type="match status" value="1"/>
</dbReference>
<reference evidence="1 2" key="1">
    <citation type="journal article" date="2018" name="Syst. Appl. Microbiol.">
        <title>Characterization and high-quality draft genome sequence of Herbivorax saccincola A7, an anaerobic, alkaliphilic, thermophilic, cellulolytic, and xylanolytic bacterium.</title>
        <authorList>
            <person name="Aikawa S."/>
            <person name="Baramee S."/>
            <person name="Sermsathanaswadi J."/>
            <person name="Thianheng P."/>
            <person name="Tachaapaikoon C."/>
            <person name="Shikata A."/>
            <person name="Waeonukul R."/>
            <person name="Pason P."/>
            <person name="Ratanakhanokchai K."/>
            <person name="Kosugi A."/>
        </authorList>
    </citation>
    <scope>NUCLEOTIDE SEQUENCE [LARGE SCALE GENOMIC DNA]</scope>
    <source>
        <strain evidence="1 2">A7</strain>
    </source>
</reference>
<dbReference type="EMBL" id="NEMB01000003">
    <property type="protein sequence ID" value="PQQ65695.1"/>
    <property type="molecule type" value="Genomic_DNA"/>
</dbReference>
<name>A0A2S8R7D2_9FIRM</name>
<accession>A0A2S8R7D2</accession>
<evidence type="ECO:0000313" key="1">
    <source>
        <dbReference type="EMBL" id="PQQ65695.1"/>
    </source>
</evidence>
<gene>
    <name evidence="1" type="ORF">B9R14_02200</name>
</gene>
<dbReference type="AlphaFoldDB" id="A0A2S8R7D2"/>
<evidence type="ECO:0000313" key="2">
    <source>
        <dbReference type="Proteomes" id="UP000239720"/>
    </source>
</evidence>
<dbReference type="InterPro" id="IPR038509">
    <property type="entry name" value="IFS_sf"/>
</dbReference>
<dbReference type="Proteomes" id="UP000239720">
    <property type="component" value="Unassembled WGS sequence"/>
</dbReference>
<comment type="caution">
    <text evidence="1">The sequence shown here is derived from an EMBL/GenBank/DDBJ whole genome shotgun (WGS) entry which is preliminary data.</text>
</comment>
<proteinExistence type="predicted"/>
<sequence>MQGRDGYRVETEPWTPAHLLTDWTKIIPWGIYEVYKENPELGLDKMIEDAILEMMDGEPFDIYVALTLVYFQLLSEHYDKSSFIIDRNKVLKKLRQTLINNKEKLMNYFEWTCGNYEGGAWGEVVRINELCKDDNYKVSQLFSFCLPL</sequence>
<organism evidence="1 2">
    <name type="scientific">Acetivibrio saccincola</name>
    <dbReference type="NCBI Taxonomy" id="1677857"/>
    <lineage>
        <taxon>Bacteria</taxon>
        <taxon>Bacillati</taxon>
        <taxon>Bacillota</taxon>
        <taxon>Clostridia</taxon>
        <taxon>Eubacteriales</taxon>
        <taxon>Oscillospiraceae</taxon>
        <taxon>Acetivibrio</taxon>
    </lineage>
</organism>